<evidence type="ECO:0000256" key="2">
    <source>
        <dbReference type="SAM" id="Phobius"/>
    </source>
</evidence>
<feature type="transmembrane region" description="Helical" evidence="2">
    <location>
        <begin position="205"/>
        <end position="225"/>
    </location>
</feature>
<accession>A0AA40F100</accession>
<comment type="caution">
    <text evidence="3">The sequence shown here is derived from an EMBL/GenBank/DDBJ whole genome shotgun (WGS) entry which is preliminary data.</text>
</comment>
<dbReference type="Proteomes" id="UP001172155">
    <property type="component" value="Unassembled WGS sequence"/>
</dbReference>
<evidence type="ECO:0000313" key="4">
    <source>
        <dbReference type="Proteomes" id="UP001172155"/>
    </source>
</evidence>
<organism evidence="3 4">
    <name type="scientific">Schizothecium vesticola</name>
    <dbReference type="NCBI Taxonomy" id="314040"/>
    <lineage>
        <taxon>Eukaryota</taxon>
        <taxon>Fungi</taxon>
        <taxon>Dikarya</taxon>
        <taxon>Ascomycota</taxon>
        <taxon>Pezizomycotina</taxon>
        <taxon>Sordariomycetes</taxon>
        <taxon>Sordariomycetidae</taxon>
        <taxon>Sordariales</taxon>
        <taxon>Schizotheciaceae</taxon>
        <taxon>Schizothecium</taxon>
    </lineage>
</organism>
<sequence length="228" mass="24808">MGDTGLGRHRRSSGSQASVVIRIRRRAFPASGGRARHVLQSRQTQATCMATFSGSRRHGIQRKGLGNGFRHTRTEKIGAPFPSARGVQNKSHAHRENIGSGGGSITGFFADAHKTGTHYWAIYTGLHLLDIFSTLGGSHTFLFSRGTSTFFCFSSRSRSPPKALGVDWRPSLGWEDLGGFRMAWKPGKGEGEGGLFLSLGNPQGAWLRLALGIFVGSGCFSWFLGRRR</sequence>
<feature type="region of interest" description="Disordered" evidence="1">
    <location>
        <begin position="79"/>
        <end position="98"/>
    </location>
</feature>
<evidence type="ECO:0000256" key="1">
    <source>
        <dbReference type="SAM" id="MobiDB-lite"/>
    </source>
</evidence>
<proteinExistence type="predicted"/>
<protein>
    <submittedName>
        <fullName evidence="3">Uncharacterized protein</fullName>
    </submittedName>
</protein>
<dbReference type="AlphaFoldDB" id="A0AA40F100"/>
<dbReference type="EMBL" id="JAUKUD010000003">
    <property type="protein sequence ID" value="KAK0749245.1"/>
    <property type="molecule type" value="Genomic_DNA"/>
</dbReference>
<gene>
    <name evidence="3" type="ORF">B0T18DRAFT_100696</name>
</gene>
<reference evidence="3" key="1">
    <citation type="submission" date="2023-06" db="EMBL/GenBank/DDBJ databases">
        <title>Genome-scale phylogeny and comparative genomics of the fungal order Sordariales.</title>
        <authorList>
            <consortium name="Lawrence Berkeley National Laboratory"/>
            <person name="Hensen N."/>
            <person name="Bonometti L."/>
            <person name="Westerberg I."/>
            <person name="Brannstrom I.O."/>
            <person name="Guillou S."/>
            <person name="Cros-Aarteil S."/>
            <person name="Calhoun S."/>
            <person name="Haridas S."/>
            <person name="Kuo A."/>
            <person name="Mondo S."/>
            <person name="Pangilinan J."/>
            <person name="Riley R."/>
            <person name="LaButti K."/>
            <person name="Andreopoulos B."/>
            <person name="Lipzen A."/>
            <person name="Chen C."/>
            <person name="Yanf M."/>
            <person name="Daum C."/>
            <person name="Ng V."/>
            <person name="Clum A."/>
            <person name="Steindorff A."/>
            <person name="Ohm R."/>
            <person name="Martin F."/>
            <person name="Silar P."/>
            <person name="Natvig D."/>
            <person name="Lalanne C."/>
            <person name="Gautier V."/>
            <person name="Ament-velasquez S.L."/>
            <person name="Kruys A."/>
            <person name="Hutchinson M.I."/>
            <person name="Powell A.J."/>
            <person name="Barry K."/>
            <person name="Miller A.N."/>
            <person name="Grigoriev I.V."/>
            <person name="Debuchy R."/>
            <person name="Gladieux P."/>
            <person name="Thoren M.H."/>
            <person name="Johannesson H."/>
        </authorList>
    </citation>
    <scope>NUCLEOTIDE SEQUENCE</scope>
    <source>
        <strain evidence="3">SMH3187-1</strain>
    </source>
</reference>
<keyword evidence="2" id="KW-0812">Transmembrane</keyword>
<keyword evidence="2" id="KW-1133">Transmembrane helix</keyword>
<keyword evidence="2" id="KW-0472">Membrane</keyword>
<keyword evidence="4" id="KW-1185">Reference proteome</keyword>
<name>A0AA40F100_9PEZI</name>
<evidence type="ECO:0000313" key="3">
    <source>
        <dbReference type="EMBL" id="KAK0749245.1"/>
    </source>
</evidence>